<dbReference type="NCBIfam" id="TIGR01935">
    <property type="entry name" value="NOT-MenG"/>
    <property type="match status" value="1"/>
</dbReference>
<dbReference type="CDD" id="cd16841">
    <property type="entry name" value="RraA_family"/>
    <property type="match status" value="1"/>
</dbReference>
<feature type="binding site" evidence="9">
    <location>
        <position position="99"/>
    </location>
    <ligand>
        <name>substrate</name>
    </ligand>
</feature>
<evidence type="ECO:0000313" key="12">
    <source>
        <dbReference type="Proteomes" id="UP000295351"/>
    </source>
</evidence>
<sequence>MTDIIKTADLVDSNDAEVRFCEMQWKSYGRRKGFHGEIVTLKTFEDNRLLRATLEENGTGKVLVVDGAGSLRCALVGDQIAALGQANGWQGLLINGAIRDSADIDAMDFCVMALGQAPKKSGKTGHGARDVPLVFGNVEFRTGAYLYADADGVLVADGPVHPVD</sequence>
<accession>A0A4R2BX30</accession>
<comment type="cofactor">
    <cofactor evidence="2 10">
        <name>a divalent metal cation</name>
        <dbReference type="ChEBI" id="CHEBI:60240"/>
    </cofactor>
</comment>
<evidence type="ECO:0000256" key="6">
    <source>
        <dbReference type="ARBA" id="ARBA00023239"/>
    </source>
</evidence>
<dbReference type="EC" id="4.1.3.17" evidence="10"/>
<dbReference type="EC" id="4.1.1.112" evidence="10"/>
<feature type="binding site" evidence="9">
    <location>
        <begin position="77"/>
        <end position="80"/>
    </location>
    <ligand>
        <name>substrate</name>
    </ligand>
</feature>
<proteinExistence type="inferred from homology"/>
<evidence type="ECO:0000256" key="10">
    <source>
        <dbReference type="RuleBase" id="RU004338"/>
    </source>
</evidence>
<name>A0A4R2BX30_SHIGR</name>
<evidence type="ECO:0000256" key="3">
    <source>
        <dbReference type="ARBA" id="ARBA00008621"/>
    </source>
</evidence>
<evidence type="ECO:0000256" key="7">
    <source>
        <dbReference type="ARBA" id="ARBA00025046"/>
    </source>
</evidence>
<evidence type="ECO:0000256" key="4">
    <source>
        <dbReference type="ARBA" id="ARBA00011233"/>
    </source>
</evidence>
<dbReference type="GO" id="GO:0047443">
    <property type="term" value="F:4-hydroxy-4-methyl-2-oxoglutarate aldolase activity"/>
    <property type="evidence" value="ECO:0007669"/>
    <property type="project" value="UniProtKB-EC"/>
</dbReference>
<dbReference type="InterPro" id="IPR036704">
    <property type="entry name" value="RraA/RraA-like_sf"/>
</dbReference>
<comment type="catalytic activity">
    <reaction evidence="1 10">
        <text>4-hydroxy-4-methyl-2-oxoglutarate = 2 pyruvate</text>
        <dbReference type="Rhea" id="RHEA:22748"/>
        <dbReference type="ChEBI" id="CHEBI:15361"/>
        <dbReference type="ChEBI" id="CHEBI:58276"/>
        <dbReference type="EC" id="4.1.3.17"/>
    </reaction>
</comment>
<protein>
    <recommendedName>
        <fullName evidence="10">4-hydroxy-4-methyl-2-oxoglutarate aldolase</fullName>
        <shortName evidence="10">HMG aldolase</shortName>
        <ecNumber evidence="10">4.1.1.112</ecNumber>
        <ecNumber evidence="10">4.1.3.17</ecNumber>
    </recommendedName>
    <alternativeName>
        <fullName evidence="10">Oxaloacetate decarboxylase</fullName>
    </alternativeName>
</protein>
<dbReference type="PANTHER" id="PTHR33254:SF4">
    <property type="entry name" value="4-HYDROXY-4-METHYL-2-OXOGLUTARATE ALDOLASE 3-RELATED"/>
    <property type="match status" value="1"/>
</dbReference>
<organism evidence="11 12">
    <name type="scientific">Shinella granuli</name>
    <dbReference type="NCBI Taxonomy" id="323621"/>
    <lineage>
        <taxon>Bacteria</taxon>
        <taxon>Pseudomonadati</taxon>
        <taxon>Pseudomonadota</taxon>
        <taxon>Alphaproteobacteria</taxon>
        <taxon>Hyphomicrobiales</taxon>
        <taxon>Rhizobiaceae</taxon>
        <taxon>Shinella</taxon>
    </lineage>
</organism>
<dbReference type="GO" id="GO:0051252">
    <property type="term" value="P:regulation of RNA metabolic process"/>
    <property type="evidence" value="ECO:0007669"/>
    <property type="project" value="InterPro"/>
</dbReference>
<dbReference type="AlphaFoldDB" id="A0A4R2BX30"/>
<gene>
    <name evidence="11" type="ORF">EV665_1534</name>
</gene>
<evidence type="ECO:0000256" key="8">
    <source>
        <dbReference type="ARBA" id="ARBA00047973"/>
    </source>
</evidence>
<dbReference type="GO" id="GO:0046872">
    <property type="term" value="F:metal ion binding"/>
    <property type="evidence" value="ECO:0007669"/>
    <property type="project" value="UniProtKB-KW"/>
</dbReference>
<dbReference type="Gene3D" id="3.50.30.40">
    <property type="entry name" value="Ribonuclease E inhibitor RraA/RraA-like"/>
    <property type="match status" value="1"/>
</dbReference>
<comment type="caution">
    <text evidence="11">The sequence shown here is derived from an EMBL/GenBank/DDBJ whole genome shotgun (WGS) entry which is preliminary data.</text>
</comment>
<evidence type="ECO:0000256" key="1">
    <source>
        <dbReference type="ARBA" id="ARBA00001342"/>
    </source>
</evidence>
<comment type="catalytic activity">
    <reaction evidence="8 10">
        <text>oxaloacetate + H(+) = pyruvate + CO2</text>
        <dbReference type="Rhea" id="RHEA:15641"/>
        <dbReference type="ChEBI" id="CHEBI:15361"/>
        <dbReference type="ChEBI" id="CHEBI:15378"/>
        <dbReference type="ChEBI" id="CHEBI:16452"/>
        <dbReference type="ChEBI" id="CHEBI:16526"/>
        <dbReference type="EC" id="4.1.1.112"/>
    </reaction>
</comment>
<evidence type="ECO:0000256" key="2">
    <source>
        <dbReference type="ARBA" id="ARBA00001968"/>
    </source>
</evidence>
<evidence type="ECO:0000256" key="5">
    <source>
        <dbReference type="ARBA" id="ARBA00022723"/>
    </source>
</evidence>
<feature type="binding site" evidence="9">
    <location>
        <position position="100"/>
    </location>
    <ligand>
        <name>Mg(2+)</name>
        <dbReference type="ChEBI" id="CHEBI:18420"/>
    </ligand>
</feature>
<dbReference type="Pfam" id="PF03737">
    <property type="entry name" value="RraA-like"/>
    <property type="match status" value="1"/>
</dbReference>
<dbReference type="InterPro" id="IPR010203">
    <property type="entry name" value="RraA"/>
</dbReference>
<keyword evidence="9" id="KW-0460">Magnesium</keyword>
<dbReference type="GO" id="GO:0008948">
    <property type="term" value="F:oxaloacetate decarboxylase activity"/>
    <property type="evidence" value="ECO:0007669"/>
    <property type="project" value="UniProtKB-EC"/>
</dbReference>
<dbReference type="EMBL" id="SLVX01000053">
    <property type="protein sequence ID" value="TCN31615.1"/>
    <property type="molecule type" value="Genomic_DNA"/>
</dbReference>
<dbReference type="Proteomes" id="UP000295351">
    <property type="component" value="Unassembled WGS sequence"/>
</dbReference>
<keyword evidence="5 9" id="KW-0479">Metal-binding</keyword>
<dbReference type="SUPFAM" id="SSF89562">
    <property type="entry name" value="RraA-like"/>
    <property type="match status" value="1"/>
</dbReference>
<evidence type="ECO:0000256" key="9">
    <source>
        <dbReference type="PIRSR" id="PIRSR605493-1"/>
    </source>
</evidence>
<dbReference type="NCBIfam" id="NF006875">
    <property type="entry name" value="PRK09372.1"/>
    <property type="match status" value="1"/>
</dbReference>
<dbReference type="PANTHER" id="PTHR33254">
    <property type="entry name" value="4-HYDROXY-4-METHYL-2-OXOGLUTARATE ALDOLASE 3-RELATED"/>
    <property type="match status" value="1"/>
</dbReference>
<comment type="function">
    <text evidence="7 10">Catalyzes the aldol cleavage of 4-hydroxy-4-methyl-2-oxoglutarate (HMG) into 2 molecules of pyruvate. Also contains a secondary oxaloacetate (OAA) decarboxylase activity due to the common pyruvate enolate transition state formed following C-C bond cleavage in the retro-aldol and decarboxylation reactions.</text>
</comment>
<comment type="cofactor">
    <cofactor evidence="9">
        <name>Mg(2+)</name>
        <dbReference type="ChEBI" id="CHEBI:18420"/>
    </cofactor>
</comment>
<dbReference type="RefSeq" id="WP_133037131.1">
    <property type="nucleotide sequence ID" value="NZ_BAABEI010000004.1"/>
</dbReference>
<dbReference type="InterPro" id="IPR005493">
    <property type="entry name" value="RraA/RraA-like"/>
</dbReference>
<keyword evidence="12" id="KW-1185">Reference proteome</keyword>
<keyword evidence="6 10" id="KW-0456">Lyase</keyword>
<comment type="subunit">
    <text evidence="4 10">Homotrimer.</text>
</comment>
<comment type="similarity">
    <text evidence="3 10">Belongs to the class II aldolase/RraA-like family.</text>
</comment>
<dbReference type="GO" id="GO:0008428">
    <property type="term" value="F:ribonuclease inhibitor activity"/>
    <property type="evidence" value="ECO:0007669"/>
    <property type="project" value="InterPro"/>
</dbReference>
<evidence type="ECO:0000313" key="11">
    <source>
        <dbReference type="EMBL" id="TCN31615.1"/>
    </source>
</evidence>
<reference evidence="11 12" key="1">
    <citation type="submission" date="2019-03" db="EMBL/GenBank/DDBJ databases">
        <title>Genomic Encyclopedia of Type Strains, Phase IV (KMG-IV): sequencing the most valuable type-strain genomes for metagenomic binning, comparative biology and taxonomic classification.</title>
        <authorList>
            <person name="Goeker M."/>
        </authorList>
    </citation>
    <scope>NUCLEOTIDE SEQUENCE [LARGE SCALE GENOMIC DNA]</scope>
    <source>
        <strain evidence="11 12">DSM 18401</strain>
    </source>
</reference>